<organism evidence="3 4">
    <name type="scientific">Planktothrix serta PCC 8927</name>
    <dbReference type="NCBI Taxonomy" id="671068"/>
    <lineage>
        <taxon>Bacteria</taxon>
        <taxon>Bacillati</taxon>
        <taxon>Cyanobacteriota</taxon>
        <taxon>Cyanophyceae</taxon>
        <taxon>Oscillatoriophycideae</taxon>
        <taxon>Oscillatoriales</taxon>
        <taxon>Microcoleaceae</taxon>
        <taxon>Planktothrix</taxon>
    </lineage>
</organism>
<reference evidence="3" key="1">
    <citation type="submission" date="2019-10" db="EMBL/GenBank/DDBJ databases">
        <authorList>
            <consortium name="Genoscope - CEA"/>
            <person name="William W."/>
        </authorList>
    </citation>
    <scope>NUCLEOTIDE SEQUENCE [LARGE SCALE GENOMIC DNA]</scope>
    <source>
        <strain evidence="3">BBR_PRJEB10992</strain>
    </source>
</reference>
<gene>
    <name evidence="3" type="ORF">PL8927_60017</name>
</gene>
<dbReference type="AlphaFoldDB" id="A0A7Z9BTH3"/>
<dbReference type="NCBIfam" id="NF042913">
    <property type="entry name" value="CyRepA1"/>
    <property type="match status" value="1"/>
</dbReference>
<feature type="compositionally biased region" description="Polar residues" evidence="1">
    <location>
        <begin position="1054"/>
        <end position="1082"/>
    </location>
</feature>
<evidence type="ECO:0000256" key="1">
    <source>
        <dbReference type="SAM" id="MobiDB-lite"/>
    </source>
</evidence>
<dbReference type="Pfam" id="PF12965">
    <property type="entry name" value="DUF3854"/>
    <property type="match status" value="1"/>
</dbReference>
<dbReference type="PANTHER" id="PTHR34985">
    <property type="entry name" value="SLR0554 PROTEIN"/>
    <property type="match status" value="1"/>
</dbReference>
<dbReference type="RefSeq" id="WP_197047284.1">
    <property type="nucleotide sequence ID" value="NZ_LR734825.1"/>
</dbReference>
<evidence type="ECO:0000313" key="3">
    <source>
        <dbReference type="EMBL" id="VXD17405.1"/>
    </source>
</evidence>
<evidence type="ECO:0000313" key="4">
    <source>
        <dbReference type="Proteomes" id="UP000184550"/>
    </source>
</evidence>
<comment type="caution">
    <text evidence="3">The sequence shown here is derived from an EMBL/GenBank/DDBJ whole genome shotgun (WGS) entry which is preliminary data.</text>
</comment>
<sequence length="1153" mass="131597">MNILTQTGCGASLSLKFQPDFLKESHFSEWQGSGVHQDIIGLNVVSLEGYRPAEYLIYSPKLKRLNAGRVNSSTLRTYQHLEAGGWYCQGLGNWGCFKPDQPRQATDLKTGKIKVVKYEHPPKVATSIFQLSVSWRIGLKIALKHGYGQEYSQRLQAHWRLPFTLSPAHLLKGYDSLLDSLLSQEDIGFWDWVLENNIPITICEGVKKAGALLTAGYVAIGLPGITGGVRVQRDNKGLKLRSFLLPELERFAKVEGRLFYICFDHDQKRTTRIAVNREIQKLGQCFQGRGTRGEGRGENDFPPSSVWVISLPGPDKGVDDFIVNHGEHEFDQLFTEATDLEYWAYRKDYEITYPAIKLNSRYLKLDFPEQGLVCVKSAKGTGKTENLIPLIQESMDIGRKVLVISHRIQLGRSICNRLGLVWVEDRQENPEDSIFGFGLCIDSLHPLSQAKFNPSEWEDAIIILDEVEQIIWHLLNSSTCTEKRAILCRMFTELMQTVLGSEGLIIAQDADLSDYAIDYLIDCAGFKVNPQVYVNEYKHSQQRKVIVYNQSNPSHLVTQLYELVEGRGARGEGREDVSCLSSSPILIALDSQKVKGKFSCINLESQLQESFPELKIIRIDSETVADETHAAFGCMEDINNRIKDYDIIITSPTIGTGVSIDLVNHFQAVFAIFQGAINVKDACQFLARVRDLNVPCHVWAATYGCGQIGNRASNWKSLLVTKNKVFKRNLQILQQIDLSLSIDFDEQLTPEHTKVWAKFAARVNAGLWQFRKTLVRELEAEGHLIELSEFEQTSLECERLQVEPLDSGLEGVKEKLHHLEQSAKTYLEKATETRNVNQSNYAQFIATQFLVSRMKYEQLKSKRQKTKDELALERHYEISYRYGGVEVTPELVLMDMKGDYPKLRLHYYLLHPELVSQRDQQQLQKQLEAGEGKVCLQDIKLLSAQVQVLQLLGIERLFDPDAEFTSESEEIHEFADKVICYSRDMRDYLGISPDSKASPIRIVQDVLRNKIGLSLKCVRQIKLPDGSRQRVYRFECPLSRYDIFDQWLDRDGQLSRSQEGTPQSINNSMDCSVSDVPEQNQPAGEPPELLKRFWTQFWNLFTQPNWKPRLMKLLKIPQALQWVAEELQTQPILEDILKTLEDWLDDADKDHVF</sequence>
<dbReference type="SUPFAM" id="SSF52540">
    <property type="entry name" value="P-loop containing nucleoside triphosphate hydrolases"/>
    <property type="match status" value="1"/>
</dbReference>
<keyword evidence="4" id="KW-1185">Reference proteome</keyword>
<accession>A0A7Z9BTH3</accession>
<protein>
    <recommendedName>
        <fullName evidence="2">DUF3854 domain-containing protein</fullName>
    </recommendedName>
</protein>
<dbReference type="InterPro" id="IPR027417">
    <property type="entry name" value="P-loop_NTPase"/>
</dbReference>
<feature type="region of interest" description="Disordered" evidence="1">
    <location>
        <begin position="1054"/>
        <end position="1085"/>
    </location>
</feature>
<dbReference type="EMBL" id="CZCU02000135">
    <property type="protein sequence ID" value="VXD17405.1"/>
    <property type="molecule type" value="Genomic_DNA"/>
</dbReference>
<feature type="domain" description="DUF3854" evidence="2">
    <location>
        <begin position="189"/>
        <end position="328"/>
    </location>
</feature>
<dbReference type="InterPro" id="IPR049996">
    <property type="entry name" value="Slr7037-like"/>
</dbReference>
<proteinExistence type="predicted"/>
<evidence type="ECO:0000259" key="2">
    <source>
        <dbReference type="Pfam" id="PF12965"/>
    </source>
</evidence>
<dbReference type="PANTHER" id="PTHR34985:SF1">
    <property type="entry name" value="SLR0554 PROTEIN"/>
    <property type="match status" value="1"/>
</dbReference>
<dbReference type="InterPro" id="IPR024385">
    <property type="entry name" value="DUF3854"/>
</dbReference>
<dbReference type="Proteomes" id="UP000184550">
    <property type="component" value="Unassembled WGS sequence"/>
</dbReference>
<name>A0A7Z9BTH3_9CYAN</name>